<evidence type="ECO:0000256" key="7">
    <source>
        <dbReference type="ARBA" id="ARBA00023049"/>
    </source>
</evidence>
<dbReference type="PANTHER" id="PTHR22726">
    <property type="entry name" value="METALLOENDOPEPTIDASE OMA1"/>
    <property type="match status" value="1"/>
</dbReference>
<keyword evidence="5 8" id="KW-0378">Hydrolase</keyword>
<evidence type="ECO:0000259" key="9">
    <source>
        <dbReference type="Pfam" id="PF01435"/>
    </source>
</evidence>
<dbReference type="CDD" id="cd07333">
    <property type="entry name" value="M48C_bepA_like"/>
    <property type="match status" value="1"/>
</dbReference>
<keyword evidence="2 8" id="KW-0479">Metal-binding</keyword>
<comment type="subcellular location">
    <subcellularLocation>
        <location evidence="8">Periplasm</location>
    </subcellularLocation>
</comment>
<dbReference type="GO" id="GO:0042597">
    <property type="term" value="C:periplasmic space"/>
    <property type="evidence" value="ECO:0007669"/>
    <property type="project" value="UniProtKB-SubCell"/>
</dbReference>
<gene>
    <name evidence="10" type="ORF">DKK79_12920</name>
</gene>
<keyword evidence="4 8" id="KW-0574">Periplasm</keyword>
<dbReference type="Pfam" id="PF14559">
    <property type="entry name" value="TPR_19"/>
    <property type="match status" value="1"/>
</dbReference>
<feature type="binding site" evidence="8">
    <location>
        <position position="137"/>
    </location>
    <ligand>
        <name>Zn(2+)</name>
        <dbReference type="ChEBI" id="CHEBI:29105"/>
        <note>catalytic</note>
    </ligand>
</feature>
<dbReference type="EMBL" id="QGLP01000009">
    <property type="protein sequence ID" value="PXZ02798.1"/>
    <property type="molecule type" value="Genomic_DNA"/>
</dbReference>
<evidence type="ECO:0000313" key="10">
    <source>
        <dbReference type="EMBL" id="PXZ02798.1"/>
    </source>
</evidence>
<dbReference type="GO" id="GO:0008270">
    <property type="term" value="F:zinc ion binding"/>
    <property type="evidence" value="ECO:0007669"/>
    <property type="project" value="UniProtKB-UniRule"/>
</dbReference>
<reference evidence="10 11" key="1">
    <citation type="submission" date="2018-05" db="EMBL/GenBank/DDBJ databases">
        <title>Reference genomes for bee gut microbiota database.</title>
        <authorList>
            <person name="Ellegaard K.M."/>
        </authorList>
    </citation>
    <scope>NUCLEOTIDE SEQUENCE [LARGE SCALE GENOMIC DNA]</scope>
    <source>
        <strain evidence="10 11">ESL0177</strain>
    </source>
</reference>
<evidence type="ECO:0000256" key="6">
    <source>
        <dbReference type="ARBA" id="ARBA00022833"/>
    </source>
</evidence>
<dbReference type="Pfam" id="PF01435">
    <property type="entry name" value="Peptidase_M48"/>
    <property type="match status" value="1"/>
</dbReference>
<dbReference type="GO" id="GO:0051603">
    <property type="term" value="P:proteolysis involved in protein catabolic process"/>
    <property type="evidence" value="ECO:0007669"/>
    <property type="project" value="TreeGrafter"/>
</dbReference>
<keyword evidence="6 8" id="KW-0862">Zinc</keyword>
<keyword evidence="3 8" id="KW-0732">Signal</keyword>
<keyword evidence="7 8" id="KW-0482">Metalloprotease</keyword>
<feature type="active site" description="Proton donor" evidence="8">
    <location>
        <position position="202"/>
    </location>
</feature>
<dbReference type="GO" id="GO:0016020">
    <property type="term" value="C:membrane"/>
    <property type="evidence" value="ECO:0007669"/>
    <property type="project" value="InterPro"/>
</dbReference>
<proteinExistence type="inferred from homology"/>
<keyword evidence="1 8" id="KW-0645">Protease</keyword>
<comment type="caution">
    <text evidence="10">The sequence shown here is derived from an EMBL/GenBank/DDBJ whole genome shotgun (WGS) entry which is preliminary data.</text>
</comment>
<dbReference type="InterPro" id="IPR030873">
    <property type="entry name" value="Protease_BepA"/>
</dbReference>
<sequence precursor="true">MLKKAIALVLSTSLLLQNASIAYAADNIKLPDIGTAASSTLSIGQENEMGDYYMRLLRGSAPIANDPVLNQYINDLGKKLVSKSESVQTPFHFYVMKSNVLNAFAFFGGNVVIHSRLIMDTDNESQLASVMAHEIGHVTQRHLARAMEAQNKNSPYVWGGALGSLLLTLANPEAGIAGITTTMASSAQSMISFTQSNEQEADRVGLRTLAKAGFDPYASSEFLQKLADESRFSSKPPEILMTHPLPNSRLSDIRNRSLQYSKKNIPSSLSYYLAKARIAIFMGNSNTAKLLINDYRKLNSDQGKKALSYAIALNYYNNQDTARAKNELQPLLDNDPDNIWYIDLMTDIDLDSNDSSTAITRLQTALKRSPDSTALQLNLANAYIKAGKYQQAVSLLHRYTFDHNDDTNGWDLLVTAYGGLKSRAQEMSATAELIALKGRFPDAIQLLTNAKTQAKGNQTLISKIDARINQLKQLQKRYAVYSRK</sequence>
<dbReference type="Gene3D" id="3.30.2010.10">
    <property type="entry name" value="Metalloproteases ('zincins'), catalytic domain"/>
    <property type="match status" value="1"/>
</dbReference>
<dbReference type="PANTHER" id="PTHR22726:SF1">
    <property type="entry name" value="METALLOENDOPEPTIDASE OMA1, MITOCHONDRIAL"/>
    <property type="match status" value="1"/>
</dbReference>
<evidence type="ECO:0000256" key="2">
    <source>
        <dbReference type="ARBA" id="ARBA00022723"/>
    </source>
</evidence>
<feature type="binding site" evidence="8">
    <location>
        <position position="198"/>
    </location>
    <ligand>
        <name>Zn(2+)</name>
        <dbReference type="ChEBI" id="CHEBI:29105"/>
        <note>catalytic</note>
    </ligand>
</feature>
<dbReference type="InterPro" id="IPR011990">
    <property type="entry name" value="TPR-like_helical_dom_sf"/>
</dbReference>
<comment type="function">
    <text evidence="8">Functions as both a chaperone and a metalloprotease. Maintains the integrity of the outer membrane by promoting either the assembly or the elimination of outer membrane proteins, depending on their folding state.</text>
</comment>
<dbReference type="InterPro" id="IPR051156">
    <property type="entry name" value="Mito/Outer_Membr_Metalloprot"/>
</dbReference>
<dbReference type="AlphaFoldDB" id="A0A2V4DR66"/>
<feature type="domain" description="Peptidase M48" evidence="9">
    <location>
        <begin position="70"/>
        <end position="256"/>
    </location>
</feature>
<accession>A0A2V4DR66</accession>
<dbReference type="GO" id="GO:0004222">
    <property type="term" value="F:metalloendopeptidase activity"/>
    <property type="evidence" value="ECO:0007669"/>
    <property type="project" value="InterPro"/>
</dbReference>
<name>A0A2V4DR66_9GAMM</name>
<feature type="binding site" evidence="8">
    <location>
        <position position="133"/>
    </location>
    <ligand>
        <name>Zn(2+)</name>
        <dbReference type="ChEBI" id="CHEBI:29105"/>
        <note>catalytic</note>
    </ligand>
</feature>
<evidence type="ECO:0000256" key="4">
    <source>
        <dbReference type="ARBA" id="ARBA00022764"/>
    </source>
</evidence>
<evidence type="ECO:0000256" key="5">
    <source>
        <dbReference type="ARBA" id="ARBA00022801"/>
    </source>
</evidence>
<evidence type="ECO:0000256" key="1">
    <source>
        <dbReference type="ARBA" id="ARBA00022670"/>
    </source>
</evidence>
<dbReference type="Gene3D" id="1.25.40.10">
    <property type="entry name" value="Tetratricopeptide repeat domain"/>
    <property type="match status" value="1"/>
</dbReference>
<dbReference type="SUPFAM" id="SSF48452">
    <property type="entry name" value="TPR-like"/>
    <property type="match status" value="1"/>
</dbReference>
<dbReference type="EC" id="3.4.-.-" evidence="8"/>
<comment type="cofactor">
    <cofactor evidence="8">
        <name>Zn(2+)</name>
        <dbReference type="ChEBI" id="CHEBI:29105"/>
    </cofactor>
    <text evidence="8">Binds 1 zinc ion per subunit.</text>
</comment>
<evidence type="ECO:0000313" key="11">
    <source>
        <dbReference type="Proteomes" id="UP000247483"/>
    </source>
</evidence>
<evidence type="ECO:0000256" key="8">
    <source>
        <dbReference type="HAMAP-Rule" id="MF_00997"/>
    </source>
</evidence>
<dbReference type="Proteomes" id="UP000247483">
    <property type="component" value="Unassembled WGS sequence"/>
</dbReference>
<protein>
    <recommendedName>
        <fullName evidence="8">Putative beta-barrel assembly-enhancing protease</fullName>
        <ecNumber evidence="8">3.4.-.-</ecNumber>
    </recommendedName>
</protein>
<feature type="active site" evidence="8">
    <location>
        <position position="134"/>
    </location>
</feature>
<feature type="signal peptide" evidence="8">
    <location>
        <begin position="1"/>
        <end position="24"/>
    </location>
</feature>
<evidence type="ECO:0000256" key="3">
    <source>
        <dbReference type="ARBA" id="ARBA00022729"/>
    </source>
</evidence>
<comment type="similarity">
    <text evidence="8">Belongs to the peptidase M48 family. BepA subfamily.</text>
</comment>
<dbReference type="InterPro" id="IPR001915">
    <property type="entry name" value="Peptidase_M48"/>
</dbReference>
<dbReference type="RefSeq" id="WP_110424427.1">
    <property type="nucleotide sequence ID" value="NZ_QGLP01000009.1"/>
</dbReference>
<dbReference type="HAMAP" id="MF_00997">
    <property type="entry name" value="Protease_BepA"/>
    <property type="match status" value="1"/>
</dbReference>
<organism evidence="10 11">
    <name type="scientific">Gilliamella apicola</name>
    <dbReference type="NCBI Taxonomy" id="1196095"/>
    <lineage>
        <taxon>Bacteria</taxon>
        <taxon>Pseudomonadati</taxon>
        <taxon>Pseudomonadota</taxon>
        <taxon>Gammaproteobacteria</taxon>
        <taxon>Orbales</taxon>
        <taxon>Orbaceae</taxon>
        <taxon>Gilliamella</taxon>
    </lineage>
</organism>
<feature type="chain" id="PRO_5016184823" description="Putative beta-barrel assembly-enhancing protease" evidence="8">
    <location>
        <begin position="25"/>
        <end position="484"/>
    </location>
</feature>